<sequence>MINIDENVRKNSENNVRDYIDSIVLNSEKMFNNITQYCCEKYSKNETNELIFNMIQKQYNKLLDFAIQKSKDREFMLCHPIYNVQSYAISSFYDGGLTNFLLMVDKDFKHPWIIVQQYCFINYLIIDSNIFRVQGNWLNLGALKNICHLKEFCDENNREFLFALGNHRPYHFFSHLYSHYVGVSGYINQNKIKFIKPFYKPDSIDDAHLDNEKYIMVWLYLVPIDYVMTTYEKEFVKSFSSVYTDSCRSDLRLQNEFDLSIWFGIPGQRRAWLEQWEGIPLILKNLSQYFSSIKVFIDGMTAYDGERIEVKENLQDFWRIVENIKKVFEVKDSGEYTESSFAIFSPNGTKIALESLSGYDYRTKIQCCSMCDIAISEVSTTGLTPFAFCKKPGVVLIPLESYREHITTKGELQGITHTHIKKTAKQYHQVVDYKGPFYFNYHIVWQHLYNLAAEVLEELSRENKLKVKNLKMHRLEVPKVELIVKQYKLEKQFEIKIPLENVEFVDKLATQLHQQDQIIQTKTQELTSKTQQLTQTKNQLDSAKIQLNSTQKELDSTKQQLDSKVKELSSLPIKKQTLEIKNLEQDNLLKQIQIQEAKQDLINKQLHTKQLEKELGYESNVLQELELKNQELIQTKNQLDSTKKQLDSKTKELESANKILISNPNTSHFIQNTSNFKGKLAYLNTLATAKDRIHNHLSYKLGQAMIENSKSLLGYIRMPYVLSYIKDKHKQEQQQYQEAIKKNPNLKLPNLESYPDYQESLKEKECLTYKLGEAFIKASKTWYKGGYVKLLFEIRKLKGEI</sequence>
<evidence type="ECO:0000313" key="3">
    <source>
        <dbReference type="Proteomes" id="UP001057522"/>
    </source>
</evidence>
<protein>
    <recommendedName>
        <fullName evidence="4">Sugar transferase</fullName>
    </recommendedName>
</protein>
<reference evidence="2" key="1">
    <citation type="submission" date="2022-06" db="EMBL/GenBank/DDBJ databases">
        <title>Helicobacter colisuis sp. nov.</title>
        <authorList>
            <person name="Papic B."/>
            <person name="Gruntar I."/>
        </authorList>
    </citation>
    <scope>NUCLEOTIDE SEQUENCE</scope>
    <source>
        <strain evidence="2">11154-15</strain>
    </source>
</reference>
<comment type="caution">
    <text evidence="2">The sequence shown here is derived from an EMBL/GenBank/DDBJ whole genome shotgun (WGS) entry which is preliminary data.</text>
</comment>
<proteinExistence type="predicted"/>
<dbReference type="EMBL" id="JAMOKX010000005">
    <property type="protein sequence ID" value="MCL9819801.1"/>
    <property type="molecule type" value="Genomic_DNA"/>
</dbReference>
<evidence type="ECO:0008006" key="4">
    <source>
        <dbReference type="Google" id="ProtNLM"/>
    </source>
</evidence>
<evidence type="ECO:0000313" key="2">
    <source>
        <dbReference type="EMBL" id="MCL9819801.1"/>
    </source>
</evidence>
<organism evidence="2 3">
    <name type="scientific">Helicobacter colisuis</name>
    <dbReference type="NCBI Taxonomy" id="2949739"/>
    <lineage>
        <taxon>Bacteria</taxon>
        <taxon>Pseudomonadati</taxon>
        <taxon>Campylobacterota</taxon>
        <taxon>Epsilonproteobacteria</taxon>
        <taxon>Campylobacterales</taxon>
        <taxon>Helicobacteraceae</taxon>
        <taxon>Helicobacter</taxon>
    </lineage>
</organism>
<keyword evidence="3" id="KW-1185">Reference proteome</keyword>
<dbReference type="RefSeq" id="WP_250604602.1">
    <property type="nucleotide sequence ID" value="NZ_JAMOKX010000005.1"/>
</dbReference>
<dbReference type="Proteomes" id="UP001057522">
    <property type="component" value="Unassembled WGS sequence"/>
</dbReference>
<evidence type="ECO:0000256" key="1">
    <source>
        <dbReference type="SAM" id="Coils"/>
    </source>
</evidence>
<gene>
    <name evidence="2" type="ORF">NCR95_06450</name>
</gene>
<keyword evidence="1" id="KW-0175">Coiled coil</keyword>
<feature type="coiled-coil region" evidence="1">
    <location>
        <begin position="526"/>
        <end position="659"/>
    </location>
</feature>
<accession>A0ABT0TV41</accession>
<name>A0ABT0TV41_9HELI</name>